<organism evidence="1">
    <name type="scientific">viral metagenome</name>
    <dbReference type="NCBI Taxonomy" id="1070528"/>
    <lineage>
        <taxon>unclassified sequences</taxon>
        <taxon>metagenomes</taxon>
        <taxon>organismal metagenomes</taxon>
    </lineage>
</organism>
<reference evidence="1" key="1">
    <citation type="journal article" date="2020" name="Nature">
        <title>Giant virus diversity and host interactions through global metagenomics.</title>
        <authorList>
            <person name="Schulz F."/>
            <person name="Roux S."/>
            <person name="Paez-Espino D."/>
            <person name="Jungbluth S."/>
            <person name="Walsh D.A."/>
            <person name="Denef V.J."/>
            <person name="McMahon K.D."/>
            <person name="Konstantinidis K.T."/>
            <person name="Eloe-Fadrosh E.A."/>
            <person name="Kyrpides N.C."/>
            <person name="Woyke T."/>
        </authorList>
    </citation>
    <scope>NUCLEOTIDE SEQUENCE</scope>
    <source>
        <strain evidence="1">GVMAG-M-3300023184-51</strain>
    </source>
</reference>
<dbReference type="AlphaFoldDB" id="A0A6C0I661"/>
<sequence length="603" mass="62797">MYCFNGKYYLPQPPRAWSRVQNSCSFESETLNPNTIVRLPYTNKEVPVSSLATELAMLNKGNVLQYKKNSSNLTKNQRYSQIAKGQWTNRHKTWATQSANGYTNPNNQQLARVGGVNVTLNGVVTDSSVTCPSNINKNTPVVIQDFGTLICGSKENVCTGEIVMPVKTDNCHLTADSDVPGPIETLCWNDGITTWYPRQRYIMTNSTDKWPVNAHLVSAVKPAPPLLSISSSFNIANLSWTTNDSGLPVTSYNVFKNNIFIGNTKNTSYSDVFDNTNGIINSYYVKSLSGNISSDASNIVVTNTYAYTTNGSVTNYNPLTSSTTPTGFTYILFNNVSSSYYFNVTAGNIQNLYYMIVGTGGQGQSGFSAGYYSQGGIGAGAGGCYNSVITNFPKNNYSIIIPNINLISDTIFKNATNLWTFNITASSGQFLTRGDVSITMNSVYSILSPSSSVSGEFGVGGHAYGVNSPAVITNGSDGGDVFKGTNGSVGNYIKFLGDGLQSNVLFGGGGGGGGAGNNGGTNHAGYNGGGGGGGGGTGSTSGGTGVNGSSGLVNANGGNGGAGFNTIQGYGGGGGGGGAGPFSGFTVRGIGGSGGHAMLLLYF</sequence>
<dbReference type="EMBL" id="MN740118">
    <property type="protein sequence ID" value="QHT88491.1"/>
    <property type="molecule type" value="Genomic_DNA"/>
</dbReference>
<proteinExistence type="predicted"/>
<evidence type="ECO:0000313" key="1">
    <source>
        <dbReference type="EMBL" id="QHT88491.1"/>
    </source>
</evidence>
<protein>
    <submittedName>
        <fullName evidence="1">Uncharacterized protein</fullName>
    </submittedName>
</protein>
<name>A0A6C0I661_9ZZZZ</name>
<accession>A0A6C0I661</accession>